<dbReference type="PANTHER" id="PTHR36178">
    <property type="entry name" value="SLR0625 PROTEIN"/>
    <property type="match status" value="1"/>
</dbReference>
<organism evidence="2 3">
    <name type="scientific">Paraburkholderia panacisoli</name>
    <dbReference type="NCBI Taxonomy" id="2603818"/>
    <lineage>
        <taxon>Bacteria</taxon>
        <taxon>Pseudomonadati</taxon>
        <taxon>Pseudomonadota</taxon>
        <taxon>Betaproteobacteria</taxon>
        <taxon>Burkholderiales</taxon>
        <taxon>Burkholderiaceae</taxon>
        <taxon>Paraburkholderia</taxon>
    </lineage>
</organism>
<dbReference type="RefSeq" id="WP_281291361.1">
    <property type="nucleotide sequence ID" value="NZ_VTUZ01000076.1"/>
</dbReference>
<dbReference type="Proteomes" id="UP000325273">
    <property type="component" value="Unassembled WGS sequence"/>
</dbReference>
<gene>
    <name evidence="2" type="ORF">FVF58_48005</name>
</gene>
<name>A0A5B0G4T9_9BURK</name>
<feature type="transmembrane region" description="Helical" evidence="1">
    <location>
        <begin position="166"/>
        <end position="188"/>
    </location>
</feature>
<accession>A0A5B0G4T9</accession>
<feature type="transmembrane region" description="Helical" evidence="1">
    <location>
        <begin position="48"/>
        <end position="70"/>
    </location>
</feature>
<evidence type="ECO:0000313" key="2">
    <source>
        <dbReference type="EMBL" id="KAA0997675.1"/>
    </source>
</evidence>
<feature type="non-terminal residue" evidence="2">
    <location>
        <position position="1"/>
    </location>
</feature>
<reference evidence="2 3" key="1">
    <citation type="submission" date="2019-08" db="EMBL/GenBank/DDBJ databases">
        <title>Paraburkholderia sp. DCY113.</title>
        <authorList>
            <person name="Kang J."/>
        </authorList>
    </citation>
    <scope>NUCLEOTIDE SEQUENCE [LARGE SCALE GENOMIC DNA]</scope>
    <source>
        <strain evidence="2 3">DCY113</strain>
    </source>
</reference>
<keyword evidence="1" id="KW-0472">Membrane</keyword>
<sequence length="231" mass="24253">MGGVLGGPVARLLMRRVRTTEPAQEGDQPTQAVVFEEPKAEQPTTPGAFIATLAMISVCLVAGEFVYGLLAGTSFELPPFVCVLFVGVFLNNVLALAGIRPAQHAIALLGNVSLALFLGMALMTLDLWGLAALALPVIVILAAQTVLMIAYAVFVTFPVMGRDYDAVVLSAAHCGIGLGATPTAIANMQAVTTRFGHSHVAFLIVPMTGAFFIDIVNALVIKGFLMLPIFN</sequence>
<dbReference type="GO" id="GO:0015813">
    <property type="term" value="P:L-glutamate transmembrane transport"/>
    <property type="evidence" value="ECO:0007669"/>
    <property type="project" value="InterPro"/>
</dbReference>
<protein>
    <submittedName>
        <fullName evidence="2">Sodium/glutamate symporter</fullName>
    </submittedName>
</protein>
<comment type="caution">
    <text evidence="2">The sequence shown here is derived from an EMBL/GenBank/DDBJ whole genome shotgun (WGS) entry which is preliminary data.</text>
</comment>
<evidence type="ECO:0000256" key="1">
    <source>
        <dbReference type="SAM" id="Phobius"/>
    </source>
</evidence>
<keyword evidence="1" id="KW-1133">Transmembrane helix</keyword>
<dbReference type="Pfam" id="PF03616">
    <property type="entry name" value="Glt_symporter"/>
    <property type="match status" value="1"/>
</dbReference>
<keyword evidence="1" id="KW-0812">Transmembrane</keyword>
<dbReference type="PANTHER" id="PTHR36178:SF1">
    <property type="entry name" value="SODIUM_GLUTAMATE SYMPORTER"/>
    <property type="match status" value="1"/>
</dbReference>
<feature type="transmembrane region" description="Helical" evidence="1">
    <location>
        <begin position="200"/>
        <end position="221"/>
    </location>
</feature>
<dbReference type="GO" id="GO:0016020">
    <property type="term" value="C:membrane"/>
    <property type="evidence" value="ECO:0007669"/>
    <property type="project" value="InterPro"/>
</dbReference>
<keyword evidence="3" id="KW-1185">Reference proteome</keyword>
<dbReference type="InterPro" id="IPR004445">
    <property type="entry name" value="GltS"/>
</dbReference>
<dbReference type="GO" id="GO:0015501">
    <property type="term" value="F:glutamate:sodium symporter activity"/>
    <property type="evidence" value="ECO:0007669"/>
    <property type="project" value="InterPro"/>
</dbReference>
<feature type="transmembrane region" description="Helical" evidence="1">
    <location>
        <begin position="132"/>
        <end position="154"/>
    </location>
</feature>
<feature type="transmembrane region" description="Helical" evidence="1">
    <location>
        <begin position="105"/>
        <end position="125"/>
    </location>
</feature>
<dbReference type="AlphaFoldDB" id="A0A5B0G4T9"/>
<feature type="transmembrane region" description="Helical" evidence="1">
    <location>
        <begin position="77"/>
        <end position="99"/>
    </location>
</feature>
<evidence type="ECO:0000313" key="3">
    <source>
        <dbReference type="Proteomes" id="UP000325273"/>
    </source>
</evidence>
<dbReference type="EMBL" id="VTUZ01000076">
    <property type="protein sequence ID" value="KAA0997675.1"/>
    <property type="molecule type" value="Genomic_DNA"/>
</dbReference>
<proteinExistence type="predicted"/>